<proteinExistence type="predicted"/>
<dbReference type="Proteomes" id="UP000237347">
    <property type="component" value="Unassembled WGS sequence"/>
</dbReference>
<evidence type="ECO:0000313" key="2">
    <source>
        <dbReference type="Proteomes" id="UP000237347"/>
    </source>
</evidence>
<keyword evidence="2" id="KW-1185">Reference proteome</keyword>
<gene>
    <name evidence="1" type="ORF">CFP56_026670</name>
</gene>
<comment type="caution">
    <text evidence="1">The sequence shown here is derived from an EMBL/GenBank/DDBJ whole genome shotgun (WGS) entry which is preliminary data.</text>
</comment>
<reference evidence="1 2" key="1">
    <citation type="journal article" date="2018" name="Sci. Data">
        <title>The draft genome sequence of cork oak.</title>
        <authorList>
            <person name="Ramos A.M."/>
            <person name="Usie A."/>
            <person name="Barbosa P."/>
            <person name="Barros P.M."/>
            <person name="Capote T."/>
            <person name="Chaves I."/>
            <person name="Simoes F."/>
            <person name="Abreu I."/>
            <person name="Carrasquinho I."/>
            <person name="Faro C."/>
            <person name="Guimaraes J.B."/>
            <person name="Mendonca D."/>
            <person name="Nobrega F."/>
            <person name="Rodrigues L."/>
            <person name="Saibo N.J.M."/>
            <person name="Varela M.C."/>
            <person name="Egas C."/>
            <person name="Matos J."/>
            <person name="Miguel C.M."/>
            <person name="Oliveira M.M."/>
            <person name="Ricardo C.P."/>
            <person name="Goncalves S."/>
        </authorList>
    </citation>
    <scope>NUCLEOTIDE SEQUENCE [LARGE SCALE GENOMIC DNA]</scope>
    <source>
        <strain evidence="2">cv. HL8</strain>
    </source>
</reference>
<dbReference type="AlphaFoldDB" id="A0AAW0JZL6"/>
<organism evidence="1 2">
    <name type="scientific">Quercus suber</name>
    <name type="common">Cork oak</name>
    <dbReference type="NCBI Taxonomy" id="58331"/>
    <lineage>
        <taxon>Eukaryota</taxon>
        <taxon>Viridiplantae</taxon>
        <taxon>Streptophyta</taxon>
        <taxon>Embryophyta</taxon>
        <taxon>Tracheophyta</taxon>
        <taxon>Spermatophyta</taxon>
        <taxon>Magnoliopsida</taxon>
        <taxon>eudicotyledons</taxon>
        <taxon>Gunneridae</taxon>
        <taxon>Pentapetalae</taxon>
        <taxon>rosids</taxon>
        <taxon>fabids</taxon>
        <taxon>Fagales</taxon>
        <taxon>Fagaceae</taxon>
        <taxon>Quercus</taxon>
    </lineage>
</organism>
<protein>
    <submittedName>
        <fullName evidence="1">Uncharacterized protein</fullName>
    </submittedName>
</protein>
<accession>A0AAW0JZL6</accession>
<dbReference type="EMBL" id="PKMF04000428">
    <property type="protein sequence ID" value="KAK7832288.1"/>
    <property type="molecule type" value="Genomic_DNA"/>
</dbReference>
<sequence length="138" mass="15947">MVENCHGDRNRCTVLFRNDLTEQQLICQGDDEIEYRYNRFLRDLATELSRTMTHIQSYTKLLWQVAAVNRNPCMRNFNIKFWQTEVTTKCSALVATRTRVFRTGTSGPPSPEPPNLNQKLPTLFIFTSSAFPNKTLGI</sequence>
<name>A0AAW0JZL6_QUESU</name>
<evidence type="ECO:0000313" key="1">
    <source>
        <dbReference type="EMBL" id="KAK7832288.1"/>
    </source>
</evidence>